<evidence type="ECO:0008006" key="4">
    <source>
        <dbReference type="Google" id="ProtNLM"/>
    </source>
</evidence>
<evidence type="ECO:0000256" key="1">
    <source>
        <dbReference type="SAM" id="Phobius"/>
    </source>
</evidence>
<feature type="transmembrane region" description="Helical" evidence="1">
    <location>
        <begin position="97"/>
        <end position="115"/>
    </location>
</feature>
<evidence type="ECO:0000313" key="3">
    <source>
        <dbReference type="Proteomes" id="UP000494363"/>
    </source>
</evidence>
<reference evidence="2 3" key="1">
    <citation type="submission" date="2020-04" db="EMBL/GenBank/DDBJ databases">
        <authorList>
            <person name="De Canck E."/>
        </authorList>
    </citation>
    <scope>NUCLEOTIDE SEQUENCE [LARGE SCALE GENOMIC DNA]</scope>
    <source>
        <strain evidence="2 3">LMG 29542</strain>
    </source>
</reference>
<accession>A0A6J5F521</accession>
<keyword evidence="1" id="KW-0472">Membrane</keyword>
<protein>
    <recommendedName>
        <fullName evidence="4">Conjugal transfer protein TrbC</fullName>
    </recommendedName>
</protein>
<organism evidence="2 3">
    <name type="scientific">Paraburkholderia humisilvae</name>
    <dbReference type="NCBI Taxonomy" id="627669"/>
    <lineage>
        <taxon>Bacteria</taxon>
        <taxon>Pseudomonadati</taxon>
        <taxon>Pseudomonadota</taxon>
        <taxon>Betaproteobacteria</taxon>
        <taxon>Burkholderiales</taxon>
        <taxon>Burkholderiaceae</taxon>
        <taxon>Paraburkholderia</taxon>
    </lineage>
</organism>
<dbReference type="Proteomes" id="UP000494363">
    <property type="component" value="Unassembled WGS sequence"/>
</dbReference>
<dbReference type="EMBL" id="CADIKH010000061">
    <property type="protein sequence ID" value="CAB3772677.1"/>
    <property type="molecule type" value="Genomic_DNA"/>
</dbReference>
<keyword evidence="1" id="KW-0812">Transmembrane</keyword>
<keyword evidence="1" id="KW-1133">Transmembrane helix</keyword>
<sequence>MKQTLRMLLVLMRTQLGLVARRLFSRREIRTTLIAAGLAGFAPLALAADLSDLSGATDIISLIEGYISGPWLFGIGVVLIILGSVAISSSEGTIGKLLSTCLVGLGLASAVVPIAQNHLHLVNSCA</sequence>
<feature type="transmembrane region" description="Helical" evidence="1">
    <location>
        <begin position="71"/>
        <end position="90"/>
    </location>
</feature>
<name>A0A6J5F521_9BURK</name>
<gene>
    <name evidence="2" type="ORF">LMG29542_06942</name>
</gene>
<proteinExistence type="predicted"/>
<evidence type="ECO:0000313" key="2">
    <source>
        <dbReference type="EMBL" id="CAB3772677.1"/>
    </source>
</evidence>
<keyword evidence="3" id="KW-1185">Reference proteome</keyword>
<dbReference type="AlphaFoldDB" id="A0A6J5F521"/>